<proteinExistence type="predicted"/>
<dbReference type="Proteomes" id="UP000654075">
    <property type="component" value="Unassembled WGS sequence"/>
</dbReference>
<feature type="compositionally biased region" description="Low complexity" evidence="1">
    <location>
        <begin position="116"/>
        <end position="135"/>
    </location>
</feature>
<protein>
    <submittedName>
        <fullName evidence="2">Uncharacterized protein</fullName>
    </submittedName>
</protein>
<keyword evidence="3" id="KW-1185">Reference proteome</keyword>
<evidence type="ECO:0000313" key="3">
    <source>
        <dbReference type="Proteomes" id="UP000654075"/>
    </source>
</evidence>
<feature type="region of interest" description="Disordered" evidence="1">
    <location>
        <begin position="53"/>
        <end position="230"/>
    </location>
</feature>
<dbReference type="EMBL" id="CAJNNV010025077">
    <property type="protein sequence ID" value="CAE8612070.1"/>
    <property type="molecule type" value="Genomic_DNA"/>
</dbReference>
<dbReference type="InterPro" id="IPR011009">
    <property type="entry name" value="Kinase-like_dom_sf"/>
</dbReference>
<name>A0A813FHY3_POLGL</name>
<feature type="non-terminal residue" evidence="2">
    <location>
        <position position="230"/>
    </location>
</feature>
<dbReference type="AlphaFoldDB" id="A0A813FHY3"/>
<accession>A0A813FHY3</accession>
<comment type="caution">
    <text evidence="2">The sequence shown here is derived from an EMBL/GenBank/DDBJ whole genome shotgun (WGS) entry which is preliminary data.</text>
</comment>
<sequence>DSEHSAELKDFLQQLLQKEPVRRKSAAEMKAHAWLEGLLQAKHLVDLAVWIADTDGNGSQGPEQSPAAAEPRAAAARPFDQADSRPALAMGQSVRGGANPFFCGGEASPGHLARGAPAASSSSACEPSRASSSAPGLGYGQASGAADGATAGLSPPCSGGATGSRPPQPPPGEAPEAMDGPCSSMGTSMRGGAANPFLRHPTAPTAPRIAGSTRARLPQRLGEPPERESG</sequence>
<organism evidence="2 3">
    <name type="scientific">Polarella glacialis</name>
    <name type="common">Dinoflagellate</name>
    <dbReference type="NCBI Taxonomy" id="89957"/>
    <lineage>
        <taxon>Eukaryota</taxon>
        <taxon>Sar</taxon>
        <taxon>Alveolata</taxon>
        <taxon>Dinophyceae</taxon>
        <taxon>Suessiales</taxon>
        <taxon>Suessiaceae</taxon>
        <taxon>Polarella</taxon>
    </lineage>
</organism>
<feature type="compositionally biased region" description="Low complexity" evidence="1">
    <location>
        <begin position="66"/>
        <end position="78"/>
    </location>
</feature>
<dbReference type="SUPFAM" id="SSF56112">
    <property type="entry name" value="Protein kinase-like (PK-like)"/>
    <property type="match status" value="1"/>
</dbReference>
<reference evidence="2" key="1">
    <citation type="submission" date="2021-02" db="EMBL/GenBank/DDBJ databases">
        <authorList>
            <person name="Dougan E. K."/>
            <person name="Rhodes N."/>
            <person name="Thang M."/>
            <person name="Chan C."/>
        </authorList>
    </citation>
    <scope>NUCLEOTIDE SEQUENCE</scope>
</reference>
<evidence type="ECO:0000313" key="2">
    <source>
        <dbReference type="EMBL" id="CAE8612070.1"/>
    </source>
</evidence>
<gene>
    <name evidence="2" type="ORF">PGLA1383_LOCUS29868</name>
</gene>
<evidence type="ECO:0000256" key="1">
    <source>
        <dbReference type="SAM" id="MobiDB-lite"/>
    </source>
</evidence>